<keyword evidence="1" id="KW-0812">Transmembrane</keyword>
<proteinExistence type="predicted"/>
<dbReference type="Pfam" id="PF13349">
    <property type="entry name" value="DUF4097"/>
    <property type="match status" value="1"/>
</dbReference>
<organism evidence="3 4">
    <name type="scientific">Romboutsia maritimum</name>
    <dbReference type="NCBI Taxonomy" id="2020948"/>
    <lineage>
        <taxon>Bacteria</taxon>
        <taxon>Bacillati</taxon>
        <taxon>Bacillota</taxon>
        <taxon>Clostridia</taxon>
        <taxon>Peptostreptococcales</taxon>
        <taxon>Peptostreptococcaceae</taxon>
        <taxon>Romboutsia</taxon>
    </lineage>
</organism>
<keyword evidence="4" id="KW-1185">Reference proteome</keyword>
<accession>A0A371IW55</accession>
<dbReference type="OrthoDB" id="1757244at2"/>
<dbReference type="InterPro" id="IPR025164">
    <property type="entry name" value="Toastrack_DUF4097"/>
</dbReference>
<keyword evidence="1" id="KW-1133">Transmembrane helix</keyword>
<comment type="caution">
    <text evidence="3">The sequence shown here is derived from an EMBL/GenBank/DDBJ whole genome shotgun (WGS) entry which is preliminary data.</text>
</comment>
<dbReference type="AlphaFoldDB" id="A0A371IW55"/>
<evidence type="ECO:0000313" key="4">
    <source>
        <dbReference type="Proteomes" id="UP000243494"/>
    </source>
</evidence>
<name>A0A371IW55_9FIRM</name>
<sequence>MNKKLSIFAVVLIIIGIIGTIFSGIKSMPYFMKVMSNAEKEINRETNIYNKDVDINKLYISTIDSNIVIKKHNKNNIVINEKGKDKYAKFEVNSNENLLEIKQLENSRSKVNDFYNIKNLNDLLNIVVENIYKNTNHSIVVYIPKDADIEVITESGNLKIEDDIFLDNLTFKTSLGYVSLPKDILKLSKLDIKSNGSVQLAMSELLGIKDVNIEARDINIYSDDKDIFINDIESYIPENIAINQRINNPNYGNVNINTNIPVANNININGYNSDVTLDLPIQKYKINFDIKSSENILLQGLVNKNIVSDKTTINENIREIKGILNKQLENLEKQYNVNVKSQNINIY</sequence>
<evidence type="ECO:0000313" key="3">
    <source>
        <dbReference type="EMBL" id="RDY24711.1"/>
    </source>
</evidence>
<reference evidence="3 4" key="1">
    <citation type="journal article" date="2017" name="Genome Announc.">
        <title>Draft Genome Sequence of Romboutsia maritimum sp. nov. Strain CCRI-22766(T), Isolated from Coastal Estuarine Mud.</title>
        <authorList>
            <person name="Maheux A.F."/>
            <person name="Boudreau D.K."/>
            <person name="Berube E."/>
            <person name="Boissinot M."/>
            <person name="Raymond F."/>
            <person name="Brodeur S."/>
            <person name="Corbeil J."/>
            <person name="Brightwell G."/>
            <person name="Broda D."/>
            <person name="Omar R.F."/>
            <person name="Bergeron M.G."/>
        </authorList>
    </citation>
    <scope>NUCLEOTIDE SEQUENCE [LARGE SCALE GENOMIC DNA]</scope>
    <source>
        <strain evidence="3 4">CCRI-22766</strain>
    </source>
</reference>
<evidence type="ECO:0000259" key="2">
    <source>
        <dbReference type="Pfam" id="PF13349"/>
    </source>
</evidence>
<protein>
    <recommendedName>
        <fullName evidence="2">DUF4097 domain-containing protein</fullName>
    </recommendedName>
</protein>
<dbReference type="EMBL" id="NOJZ02000001">
    <property type="protein sequence ID" value="RDY24711.1"/>
    <property type="molecule type" value="Genomic_DNA"/>
</dbReference>
<gene>
    <name evidence="3" type="ORF">CHF27_000490</name>
</gene>
<feature type="domain" description="DUF4097" evidence="2">
    <location>
        <begin position="55"/>
        <end position="293"/>
    </location>
</feature>
<dbReference type="Proteomes" id="UP000243494">
    <property type="component" value="Unassembled WGS sequence"/>
</dbReference>
<evidence type="ECO:0000256" key="1">
    <source>
        <dbReference type="SAM" id="Phobius"/>
    </source>
</evidence>
<feature type="transmembrane region" description="Helical" evidence="1">
    <location>
        <begin position="6"/>
        <end position="25"/>
    </location>
</feature>
<keyword evidence="1" id="KW-0472">Membrane</keyword>
<dbReference type="RefSeq" id="WP_095404930.1">
    <property type="nucleotide sequence ID" value="NZ_NOJZ02000001.1"/>
</dbReference>